<evidence type="ECO:0000256" key="1">
    <source>
        <dbReference type="ARBA" id="ARBA00004496"/>
    </source>
</evidence>
<dbReference type="SMART" id="SM01221">
    <property type="entry name" value="FTCD"/>
    <property type="match status" value="1"/>
</dbReference>
<gene>
    <name evidence="10" type="primary">ftcD</name>
    <name evidence="10" type="ORF">FKZ61_02690</name>
</gene>
<dbReference type="InterPro" id="IPR037070">
    <property type="entry name" value="Formiminotransferase_C_sf"/>
</dbReference>
<organism evidence="10 11">
    <name type="scientific">Litorilinea aerophila</name>
    <dbReference type="NCBI Taxonomy" id="1204385"/>
    <lineage>
        <taxon>Bacteria</taxon>
        <taxon>Bacillati</taxon>
        <taxon>Chloroflexota</taxon>
        <taxon>Caldilineae</taxon>
        <taxon>Caldilineales</taxon>
        <taxon>Caldilineaceae</taxon>
        <taxon>Litorilinea</taxon>
    </lineage>
</organism>
<sequence>MPATWWRCLAKIASQSREKGRTVNVQHDREDLNRGAEDVLIEAVPNFSEGRRPEVVQSILQAIQVPGVLLLDWSSDSDHNRTVVTIAGPPDAVVEGLYRAVERAASLIDMFQHRGAHPRLGATDVVPLIPIQNIDLAGCVALARDLGRRIGEELHLPVYLYEAAATRPERRNLADVRRGEFEKLVEEIHLPERQPDFGPAQVGPAGAVIVGARPFLIAYNFYLQTDDVKVAKAIARAIRESSGGFPAVKAMGLLVDGQAQVSMNLVDYTRTPLHVVMDAVSRLAAEHGTAVDRSELIGLIPQEAMLQAAAHYLKLPNFDRLRVVENAIQAARSGKA</sequence>
<dbReference type="Gene3D" id="3.30.990.10">
    <property type="entry name" value="Formiminotransferase, N-terminal subdomain"/>
    <property type="match status" value="1"/>
</dbReference>
<protein>
    <recommendedName>
        <fullName evidence="3">glutamate formimidoyltransferase</fullName>
        <ecNumber evidence="3">2.1.2.5</ecNumber>
    </recommendedName>
</protein>
<evidence type="ECO:0000259" key="9">
    <source>
        <dbReference type="SMART" id="SM01222"/>
    </source>
</evidence>
<keyword evidence="5 10" id="KW-0808">Transferase</keyword>
<comment type="caution">
    <text evidence="10">The sequence shown here is derived from an EMBL/GenBank/DDBJ whole genome shotgun (WGS) entry which is preliminary data.</text>
</comment>
<evidence type="ECO:0000259" key="8">
    <source>
        <dbReference type="SMART" id="SM01221"/>
    </source>
</evidence>
<dbReference type="OrthoDB" id="9773217at2"/>
<dbReference type="PANTHER" id="PTHR12234">
    <property type="entry name" value="FORMIMINOTRANSFERASE-CYCLODEAMINASE"/>
    <property type="match status" value="1"/>
</dbReference>
<evidence type="ECO:0000313" key="11">
    <source>
        <dbReference type="Proteomes" id="UP000317371"/>
    </source>
</evidence>
<dbReference type="InterPro" id="IPR004227">
    <property type="entry name" value="Formiminotransferase_cat"/>
</dbReference>
<dbReference type="Gene3D" id="3.30.70.670">
    <property type="entry name" value="Formiminotransferase, C-terminal subdomain"/>
    <property type="match status" value="1"/>
</dbReference>
<dbReference type="GO" id="GO:0005737">
    <property type="term" value="C:cytoplasm"/>
    <property type="evidence" value="ECO:0007669"/>
    <property type="project" value="UniProtKB-SubCell"/>
</dbReference>
<evidence type="ECO:0000256" key="3">
    <source>
        <dbReference type="ARBA" id="ARBA00012252"/>
    </source>
</evidence>
<keyword evidence="4" id="KW-0963">Cytoplasm</keyword>
<evidence type="ECO:0000313" key="10">
    <source>
        <dbReference type="EMBL" id="TQE97344.1"/>
    </source>
</evidence>
<keyword evidence="11" id="KW-1185">Reference proteome</keyword>
<dbReference type="NCBIfam" id="TIGR02024">
    <property type="entry name" value="FtcD"/>
    <property type="match status" value="1"/>
</dbReference>
<dbReference type="InterPro" id="IPR051623">
    <property type="entry name" value="FTCD"/>
</dbReference>
<dbReference type="GO" id="GO:0019557">
    <property type="term" value="P:L-histidine catabolic process to glutamate and formate"/>
    <property type="evidence" value="ECO:0007669"/>
    <property type="project" value="UniProtKB-UniPathway"/>
</dbReference>
<dbReference type="GO" id="GO:0005542">
    <property type="term" value="F:folic acid binding"/>
    <property type="evidence" value="ECO:0007669"/>
    <property type="project" value="UniProtKB-KW"/>
</dbReference>
<dbReference type="Proteomes" id="UP000317371">
    <property type="component" value="Unassembled WGS sequence"/>
</dbReference>
<evidence type="ECO:0000256" key="4">
    <source>
        <dbReference type="ARBA" id="ARBA00022490"/>
    </source>
</evidence>
<reference evidence="10 11" key="1">
    <citation type="submission" date="2019-06" db="EMBL/GenBank/DDBJ databases">
        <title>Genome sequence of Litorilinea aerophila BAA-2444.</title>
        <authorList>
            <person name="Maclea K.S."/>
            <person name="Maurais E.G."/>
            <person name="Iannazzi L.C."/>
        </authorList>
    </citation>
    <scope>NUCLEOTIDE SEQUENCE [LARGE SCALE GENOMIC DNA]</scope>
    <source>
        <strain evidence="10 11">ATCC BAA-2444</strain>
    </source>
</reference>
<dbReference type="EMBL" id="VIGC01000003">
    <property type="protein sequence ID" value="TQE97344.1"/>
    <property type="molecule type" value="Genomic_DNA"/>
</dbReference>
<evidence type="ECO:0000256" key="6">
    <source>
        <dbReference type="ARBA" id="ARBA00022808"/>
    </source>
</evidence>
<name>A0A540VKQ9_9CHLR</name>
<evidence type="ECO:0000256" key="5">
    <source>
        <dbReference type="ARBA" id="ARBA00022679"/>
    </source>
</evidence>
<proteinExistence type="predicted"/>
<evidence type="ECO:0000256" key="2">
    <source>
        <dbReference type="ARBA" id="ARBA00005082"/>
    </source>
</evidence>
<dbReference type="InParanoid" id="A0A540VKQ9"/>
<dbReference type="Pfam" id="PF02971">
    <property type="entry name" value="FTCD"/>
    <property type="match status" value="1"/>
</dbReference>
<feature type="domain" description="Formiminotransferase C-terminal subdomain" evidence="8">
    <location>
        <begin position="215"/>
        <end position="327"/>
    </location>
</feature>
<evidence type="ECO:0000256" key="7">
    <source>
        <dbReference type="ARBA" id="ARBA00022954"/>
    </source>
</evidence>
<dbReference type="EC" id="2.1.2.5" evidence="3"/>
<dbReference type="InterPro" id="IPR013802">
    <property type="entry name" value="Formiminotransferase_C"/>
</dbReference>
<dbReference type="UniPathway" id="UPA00379">
    <property type="reaction ID" value="UER00555"/>
</dbReference>
<feature type="domain" description="Formiminotransferase N-terminal subdomain" evidence="9">
    <location>
        <begin position="39"/>
        <end position="214"/>
    </location>
</feature>
<keyword evidence="7" id="KW-0290">Folate-binding</keyword>
<dbReference type="PANTHER" id="PTHR12234:SF1">
    <property type="entry name" value="FORMIMINOTRANSFERASE N-TERMINAL SUBDOMAIN-CONTAINING PROTEIN"/>
    <property type="match status" value="1"/>
</dbReference>
<dbReference type="SUPFAM" id="SSF55116">
    <property type="entry name" value="Formiminotransferase domain of formiminotransferase-cyclodeaminase"/>
    <property type="match status" value="2"/>
</dbReference>
<dbReference type="InterPro" id="IPR022384">
    <property type="entry name" value="FormiminoTrfase_cat_dom_sf"/>
</dbReference>
<comment type="subcellular location">
    <subcellularLocation>
        <location evidence="1">Cytoplasm</location>
    </subcellularLocation>
</comment>
<comment type="pathway">
    <text evidence="2">Amino-acid degradation; L-histidine degradation into L-glutamate; L-glutamate from N-formimidoyl-L-glutamate (transferase route): step 1/1.</text>
</comment>
<dbReference type="SMART" id="SM01222">
    <property type="entry name" value="FTCD_N"/>
    <property type="match status" value="1"/>
</dbReference>
<dbReference type="GO" id="GO:0030409">
    <property type="term" value="F:glutamate formimidoyltransferase activity"/>
    <property type="evidence" value="ECO:0007669"/>
    <property type="project" value="UniProtKB-EC"/>
</dbReference>
<dbReference type="GO" id="GO:0019556">
    <property type="term" value="P:L-histidine catabolic process to glutamate and formamide"/>
    <property type="evidence" value="ECO:0007669"/>
    <property type="project" value="UniProtKB-UniPathway"/>
</dbReference>
<dbReference type="InterPro" id="IPR012886">
    <property type="entry name" value="Formiminotransferase_N"/>
</dbReference>
<accession>A0A540VKQ9</accession>
<dbReference type="Pfam" id="PF07837">
    <property type="entry name" value="FTCD_N"/>
    <property type="match status" value="1"/>
</dbReference>
<keyword evidence="6" id="KW-0369">Histidine metabolism</keyword>
<dbReference type="AlphaFoldDB" id="A0A540VKQ9"/>
<dbReference type="InterPro" id="IPR037064">
    <property type="entry name" value="Formiminotransferase_N_sf"/>
</dbReference>